<keyword evidence="3" id="KW-0678">Repressor</keyword>
<feature type="compositionally biased region" description="Basic and acidic residues" evidence="8">
    <location>
        <begin position="164"/>
        <end position="181"/>
    </location>
</feature>
<dbReference type="PANTHER" id="PTHR12144">
    <property type="entry name" value="NEGATIVE ELONGATION FACTOR D"/>
    <property type="match status" value="1"/>
</dbReference>
<feature type="compositionally biased region" description="Acidic residues" evidence="8">
    <location>
        <begin position="127"/>
        <end position="138"/>
    </location>
</feature>
<gene>
    <name evidence="10" type="ORF">ACHAWO_002987</name>
</gene>
<dbReference type="EMBL" id="JALLPJ020001080">
    <property type="protein sequence ID" value="KAL3776821.1"/>
    <property type="molecule type" value="Genomic_DNA"/>
</dbReference>
<dbReference type="SUPFAM" id="SSF51045">
    <property type="entry name" value="WW domain"/>
    <property type="match status" value="2"/>
</dbReference>
<evidence type="ECO:0000256" key="1">
    <source>
        <dbReference type="ARBA" id="ARBA00004123"/>
    </source>
</evidence>
<dbReference type="GO" id="GO:0005634">
    <property type="term" value="C:nucleus"/>
    <property type="evidence" value="ECO:0007669"/>
    <property type="project" value="UniProtKB-SubCell"/>
</dbReference>
<dbReference type="Proteomes" id="UP001530400">
    <property type="component" value="Unassembled WGS sequence"/>
</dbReference>
<evidence type="ECO:0000256" key="6">
    <source>
        <dbReference type="ARBA" id="ARBA00023242"/>
    </source>
</evidence>
<organism evidence="10 11">
    <name type="scientific">Cyclotella atomus</name>
    <dbReference type="NCBI Taxonomy" id="382360"/>
    <lineage>
        <taxon>Eukaryota</taxon>
        <taxon>Sar</taxon>
        <taxon>Stramenopiles</taxon>
        <taxon>Ochrophyta</taxon>
        <taxon>Bacillariophyta</taxon>
        <taxon>Coscinodiscophyceae</taxon>
        <taxon>Thalassiosirophycidae</taxon>
        <taxon>Stephanodiscales</taxon>
        <taxon>Stephanodiscaceae</taxon>
        <taxon>Cyclotella</taxon>
    </lineage>
</organism>
<dbReference type="InterPro" id="IPR001202">
    <property type="entry name" value="WW_dom"/>
</dbReference>
<comment type="caution">
    <text evidence="10">The sequence shown here is derived from an EMBL/GenBank/DDBJ whole genome shotgun (WGS) entry which is preliminary data.</text>
</comment>
<evidence type="ECO:0000256" key="3">
    <source>
        <dbReference type="ARBA" id="ARBA00022491"/>
    </source>
</evidence>
<sequence length="919" mass="100830">MSADEPFEERTIGDWTSYQDDEGRIYYYNSVTEESSWDPPPGFEDAAVAETGAADGEVEQVQTPPPEDNDEITASPSMAAAAEDDGEVEKAQTPQDNDGITASPSIAFGGDDNDDGFTQSPTMNEQAQDEDDAADGEEIGGGWVAYKDDEGRTYYYNSESGETQWDKPDIDSKTEATKADQDDYMDASPTASDREDELEDINQESTAATDDQKDPATIAENFLKGPDAVMESQVLDHISTLVTQIGPQEAGRKAMQSLVNGYQGDTAICGLMALWLAELKASNAAIDKNTKRPAPPSANKIDASVDKQRFNQGADAARDVVEQVVNRLAKERFTKDGGDAIMKLSKKQVAFVDAMIESERWRNLLIDLSATNQDTKLFMYCLQSISNKGHHRAIANRINQSDYFGVLNSMLGAELSLLGKIAVDGYSKQVSESVDTSKGRMGTLISDLRRTCSSTSYTYLYTNELLHELIHQATALAMNDSTNADAFNQAAKKWMRLQEELEDEMLKAQTTGTTFQRKRRVDVTLTMGDLVQRQRRRISPNENESEHGNSNGTGSSKATLANNLDSAICTFLTKCSLGNPIEKESVENIFKYAYGGSTDRIGDLLIKHPLAITFLLRNMFGTKRIRQLETRQKCARLVALAVISSERVAHSDGKISDAASDEDELCQVLLKGSQLCEQVEAMVSFTVLDKAEASHGSVGMHLSAMCMKYAAIAEGAMIWAKELASGSDFVTTAAYPTLSPCILSLARLICIYHPMTRPAVLEVSLIFMGHSNREISHQKMQSIKASFNALLISLEQCLRLMIWLSTQGMVLNVIAALREKLQKGSSEMDSALVRYFISGLLDVMQPPFSLPFARALSGMLMERPCIDTLTSQLFDNSKKSELSNLIVHFEKAFAVENAASLENDASLVSTLKAAYAFTT</sequence>
<feature type="domain" description="WW" evidence="9">
    <location>
        <begin position="15"/>
        <end position="42"/>
    </location>
</feature>
<evidence type="ECO:0000256" key="5">
    <source>
        <dbReference type="ARBA" id="ARBA00023163"/>
    </source>
</evidence>
<dbReference type="Gene3D" id="2.20.70.10">
    <property type="match status" value="2"/>
</dbReference>
<comment type="similarity">
    <text evidence="2">Belongs to the NELF-D family.</text>
</comment>
<evidence type="ECO:0000256" key="2">
    <source>
        <dbReference type="ARBA" id="ARBA00005726"/>
    </source>
</evidence>
<keyword evidence="4" id="KW-0805">Transcription regulation</keyword>
<dbReference type="PROSITE" id="PS50020">
    <property type="entry name" value="WW_DOMAIN_2"/>
    <property type="match status" value="2"/>
</dbReference>
<dbReference type="InterPro" id="IPR036020">
    <property type="entry name" value="WW_dom_sf"/>
</dbReference>
<dbReference type="AlphaFoldDB" id="A0ABD3NLW0"/>
<feature type="coiled-coil region" evidence="7">
    <location>
        <begin position="484"/>
        <end position="511"/>
    </location>
</feature>
<dbReference type="InterPro" id="IPR006942">
    <property type="entry name" value="TH1"/>
</dbReference>
<dbReference type="CDD" id="cd00201">
    <property type="entry name" value="WW"/>
    <property type="match status" value="2"/>
</dbReference>
<keyword evidence="11" id="KW-1185">Reference proteome</keyword>
<keyword evidence="5" id="KW-0804">Transcription</keyword>
<dbReference type="SMART" id="SM00456">
    <property type="entry name" value="WW"/>
    <property type="match status" value="2"/>
</dbReference>
<keyword evidence="6" id="KW-0539">Nucleus</keyword>
<evidence type="ECO:0000259" key="9">
    <source>
        <dbReference type="PROSITE" id="PS50020"/>
    </source>
</evidence>
<feature type="region of interest" description="Disordered" evidence="8">
    <location>
        <begin position="31"/>
        <end position="215"/>
    </location>
</feature>
<dbReference type="Pfam" id="PF04858">
    <property type="entry name" value="TH1"/>
    <property type="match status" value="1"/>
</dbReference>
<dbReference type="PROSITE" id="PS01159">
    <property type="entry name" value="WW_DOMAIN_1"/>
    <property type="match status" value="2"/>
</dbReference>
<dbReference type="Pfam" id="PF00397">
    <property type="entry name" value="WW"/>
    <property type="match status" value="2"/>
</dbReference>
<evidence type="ECO:0000313" key="11">
    <source>
        <dbReference type="Proteomes" id="UP001530400"/>
    </source>
</evidence>
<dbReference type="PANTHER" id="PTHR12144:SF0">
    <property type="entry name" value="NEGATIVE ELONGATION FACTOR C_D"/>
    <property type="match status" value="1"/>
</dbReference>
<proteinExistence type="inferred from homology"/>
<protein>
    <recommendedName>
        <fullName evidence="9">WW domain-containing protein</fullName>
    </recommendedName>
</protein>
<comment type="subcellular location">
    <subcellularLocation>
        <location evidence="1">Nucleus</location>
    </subcellularLocation>
</comment>
<evidence type="ECO:0000256" key="4">
    <source>
        <dbReference type="ARBA" id="ARBA00023015"/>
    </source>
</evidence>
<feature type="domain" description="WW" evidence="9">
    <location>
        <begin position="137"/>
        <end position="170"/>
    </location>
</feature>
<accession>A0ABD3NLW0</accession>
<name>A0ABD3NLW0_9STRA</name>
<evidence type="ECO:0000256" key="8">
    <source>
        <dbReference type="SAM" id="MobiDB-lite"/>
    </source>
</evidence>
<feature type="region of interest" description="Disordered" evidence="8">
    <location>
        <begin position="532"/>
        <end position="557"/>
    </location>
</feature>
<keyword evidence="7" id="KW-0175">Coiled coil</keyword>
<evidence type="ECO:0000256" key="7">
    <source>
        <dbReference type="SAM" id="Coils"/>
    </source>
</evidence>
<reference evidence="10 11" key="1">
    <citation type="submission" date="2024-10" db="EMBL/GenBank/DDBJ databases">
        <title>Updated reference genomes for cyclostephanoid diatoms.</title>
        <authorList>
            <person name="Roberts W.R."/>
            <person name="Alverson A.J."/>
        </authorList>
    </citation>
    <scope>NUCLEOTIDE SEQUENCE [LARGE SCALE GENOMIC DNA]</scope>
    <source>
        <strain evidence="10 11">AJA010-31</strain>
    </source>
</reference>
<evidence type="ECO:0000313" key="10">
    <source>
        <dbReference type="EMBL" id="KAL3776821.1"/>
    </source>
</evidence>
<feature type="compositionally biased region" description="Polar residues" evidence="8">
    <location>
        <begin position="92"/>
        <end position="104"/>
    </location>
</feature>